<keyword evidence="5" id="KW-1185">Reference proteome</keyword>
<evidence type="ECO:0000256" key="2">
    <source>
        <dbReference type="ARBA" id="ARBA00023239"/>
    </source>
</evidence>
<comment type="caution">
    <text evidence="4">The sequence shown here is derived from an EMBL/GenBank/DDBJ whole genome shotgun (WGS) entry which is preliminary data.</text>
</comment>
<dbReference type="AlphaFoldDB" id="A0AAD9FQU6"/>
<dbReference type="GO" id="GO:0005737">
    <property type="term" value="C:cytoplasm"/>
    <property type="evidence" value="ECO:0007669"/>
    <property type="project" value="TreeGrafter"/>
</dbReference>
<evidence type="ECO:0000313" key="5">
    <source>
        <dbReference type="Proteomes" id="UP001182556"/>
    </source>
</evidence>
<gene>
    <name evidence="4" type="ORF">DB88DRAFT_510870</name>
</gene>
<dbReference type="Pfam" id="PF03328">
    <property type="entry name" value="HpcH_HpaI"/>
    <property type="match status" value="1"/>
</dbReference>
<dbReference type="FunFam" id="3.20.20.60:FF:000004">
    <property type="entry name" value="5-keto-4-deoxy-D-glucarate aldolase"/>
    <property type="match status" value="1"/>
</dbReference>
<dbReference type="EMBL" id="JAODAN010000005">
    <property type="protein sequence ID" value="KAK1924511.1"/>
    <property type="molecule type" value="Genomic_DNA"/>
</dbReference>
<reference evidence="4" key="1">
    <citation type="submission" date="2023-02" db="EMBL/GenBank/DDBJ databases">
        <title>Identification and recombinant expression of a fungal hydrolase from Papiliotrema laurentii that hydrolyzes apple cutin and clears colloidal polyester polyurethane.</title>
        <authorList>
            <consortium name="DOE Joint Genome Institute"/>
            <person name="Roman V.A."/>
            <person name="Bojanowski C."/>
            <person name="Crable B.R."/>
            <person name="Wagner D.N."/>
            <person name="Hung C.S."/>
            <person name="Nadeau L.J."/>
            <person name="Schratz L."/>
            <person name="Haridas S."/>
            <person name="Pangilinan J."/>
            <person name="Lipzen A."/>
            <person name="Na H."/>
            <person name="Yan M."/>
            <person name="Ng V."/>
            <person name="Grigoriev I.V."/>
            <person name="Spatafora J.W."/>
            <person name="Barlow D."/>
            <person name="Biffinger J."/>
            <person name="Kelley-Loughnane N."/>
            <person name="Varaljay V.A."/>
            <person name="Crookes-Goodson W.J."/>
        </authorList>
    </citation>
    <scope>NUCLEOTIDE SEQUENCE</scope>
    <source>
        <strain evidence="4">5307AH</strain>
    </source>
</reference>
<name>A0AAD9FQU6_PAPLA</name>
<dbReference type="GO" id="GO:0016832">
    <property type="term" value="F:aldehyde-lyase activity"/>
    <property type="evidence" value="ECO:0007669"/>
    <property type="project" value="TreeGrafter"/>
</dbReference>
<keyword evidence="4" id="KW-0808">Transferase</keyword>
<protein>
    <submittedName>
        <fullName evidence="4">Pyruvate/Phosphoenolpyruvate kinase-like domain-containing protein</fullName>
    </submittedName>
</protein>
<keyword evidence="4" id="KW-0418">Kinase</keyword>
<accession>A0AAD9FQU6</accession>
<keyword evidence="2" id="KW-0456">Lyase</keyword>
<dbReference type="Proteomes" id="UP001182556">
    <property type="component" value="Unassembled WGS sequence"/>
</dbReference>
<dbReference type="SUPFAM" id="SSF51621">
    <property type="entry name" value="Phosphoenolpyruvate/pyruvate domain"/>
    <property type="match status" value="1"/>
</dbReference>
<dbReference type="Gene3D" id="3.20.20.60">
    <property type="entry name" value="Phosphoenolpyruvate-binding domains"/>
    <property type="match status" value="1"/>
</dbReference>
<keyword evidence="1" id="KW-0479">Metal-binding</keyword>
<dbReference type="InterPro" id="IPR005000">
    <property type="entry name" value="Aldolase/citrate-lyase_domain"/>
</dbReference>
<evidence type="ECO:0000259" key="3">
    <source>
        <dbReference type="Pfam" id="PF03328"/>
    </source>
</evidence>
<dbReference type="PANTHER" id="PTHR30502:SF9">
    <property type="entry name" value="HPCH_HPAI ALDOLASE_CITRATE LYASE DOMAIN-CONTAINING PROTEIN"/>
    <property type="match status" value="1"/>
</dbReference>
<evidence type="ECO:0000256" key="1">
    <source>
        <dbReference type="ARBA" id="ARBA00022723"/>
    </source>
</evidence>
<keyword evidence="4" id="KW-0670">Pyruvate</keyword>
<sequence length="261" mass="27828">MSVSTNRQQVIQSLLKDGKTAYGTFMMLQSGWAARIVGSVGWDWVLIDCEHGNIGDSDMHESVTGVAASGASPVVRIRNADIGLIKRALDTGAHGLMVPMVNTAEEARFIVSASKFPPLGIRGQGSPFSSWSSSLVTPEYVQRANESLLTIVQIETLQAVQNVDAIAAVDGVDCLFIGPNDLALGFLGYAPPKWTEPEYLALIDTVVEACKKAGKPCGILMPDGEKARWAKEKWGIQVMALGGDVKALQLWMGAQLGAAKA</sequence>
<dbReference type="InterPro" id="IPR040442">
    <property type="entry name" value="Pyrv_kinase-like_dom_sf"/>
</dbReference>
<evidence type="ECO:0000313" key="4">
    <source>
        <dbReference type="EMBL" id="KAK1924511.1"/>
    </source>
</evidence>
<organism evidence="4 5">
    <name type="scientific">Papiliotrema laurentii</name>
    <name type="common">Cryptococcus laurentii</name>
    <dbReference type="NCBI Taxonomy" id="5418"/>
    <lineage>
        <taxon>Eukaryota</taxon>
        <taxon>Fungi</taxon>
        <taxon>Dikarya</taxon>
        <taxon>Basidiomycota</taxon>
        <taxon>Agaricomycotina</taxon>
        <taxon>Tremellomycetes</taxon>
        <taxon>Tremellales</taxon>
        <taxon>Rhynchogastremaceae</taxon>
        <taxon>Papiliotrema</taxon>
    </lineage>
</organism>
<dbReference type="InterPro" id="IPR015813">
    <property type="entry name" value="Pyrv/PenolPyrv_kinase-like_dom"/>
</dbReference>
<proteinExistence type="predicted"/>
<dbReference type="InterPro" id="IPR050251">
    <property type="entry name" value="HpcH-HpaI_aldolase"/>
</dbReference>
<dbReference type="PANTHER" id="PTHR30502">
    <property type="entry name" value="2-KETO-3-DEOXY-L-RHAMNONATE ALDOLASE"/>
    <property type="match status" value="1"/>
</dbReference>
<dbReference type="GO" id="GO:0046872">
    <property type="term" value="F:metal ion binding"/>
    <property type="evidence" value="ECO:0007669"/>
    <property type="project" value="UniProtKB-KW"/>
</dbReference>
<dbReference type="GO" id="GO:0016301">
    <property type="term" value="F:kinase activity"/>
    <property type="evidence" value="ECO:0007669"/>
    <property type="project" value="UniProtKB-KW"/>
</dbReference>
<feature type="domain" description="HpcH/HpaI aldolase/citrate lyase" evidence="3">
    <location>
        <begin position="23"/>
        <end position="247"/>
    </location>
</feature>